<keyword evidence="6" id="KW-0472">Membrane</keyword>
<organism evidence="7 8">
    <name type="scientific">Diaporthe vaccinii</name>
    <dbReference type="NCBI Taxonomy" id="105482"/>
    <lineage>
        <taxon>Eukaryota</taxon>
        <taxon>Fungi</taxon>
        <taxon>Dikarya</taxon>
        <taxon>Ascomycota</taxon>
        <taxon>Pezizomycotina</taxon>
        <taxon>Sordariomycetes</taxon>
        <taxon>Sordariomycetidae</taxon>
        <taxon>Diaporthales</taxon>
        <taxon>Diaporthaceae</taxon>
        <taxon>Diaporthe</taxon>
        <taxon>Diaporthe eres species complex</taxon>
    </lineage>
</organism>
<dbReference type="EMBL" id="JBAWTH010000086">
    <property type="protein sequence ID" value="KAL2278507.1"/>
    <property type="molecule type" value="Genomic_DNA"/>
</dbReference>
<keyword evidence="6" id="KW-1133">Transmembrane helix</keyword>
<evidence type="ECO:0000313" key="7">
    <source>
        <dbReference type="EMBL" id="KAL2278507.1"/>
    </source>
</evidence>
<keyword evidence="4" id="KW-0479">Metal-binding</keyword>
<name>A0ABR4E7Y2_9PEZI</name>
<feature type="transmembrane region" description="Helical" evidence="6">
    <location>
        <begin position="20"/>
        <end position="41"/>
    </location>
</feature>
<gene>
    <name evidence="7" type="ORF">FJTKL_14423</name>
</gene>
<evidence type="ECO:0000256" key="3">
    <source>
        <dbReference type="ARBA" id="ARBA00022617"/>
    </source>
</evidence>
<dbReference type="CDD" id="cd11060">
    <property type="entry name" value="CYP57A1-like"/>
    <property type="match status" value="1"/>
</dbReference>
<dbReference type="PANTHER" id="PTHR24305:SF232">
    <property type="entry name" value="P450, PUTATIVE (EUROFUNG)-RELATED"/>
    <property type="match status" value="1"/>
</dbReference>
<dbReference type="InterPro" id="IPR050121">
    <property type="entry name" value="Cytochrome_P450_monoxygenase"/>
</dbReference>
<evidence type="ECO:0000256" key="2">
    <source>
        <dbReference type="ARBA" id="ARBA00010617"/>
    </source>
</evidence>
<evidence type="ECO:0000256" key="5">
    <source>
        <dbReference type="ARBA" id="ARBA00023004"/>
    </source>
</evidence>
<comment type="cofactor">
    <cofactor evidence="1">
        <name>heme</name>
        <dbReference type="ChEBI" id="CHEBI:30413"/>
    </cofactor>
</comment>
<comment type="caution">
    <text evidence="7">The sequence shown here is derived from an EMBL/GenBank/DDBJ whole genome shotgun (WGS) entry which is preliminary data.</text>
</comment>
<dbReference type="Pfam" id="PF00067">
    <property type="entry name" value="p450"/>
    <property type="match status" value="1"/>
</dbReference>
<evidence type="ECO:0008006" key="9">
    <source>
        <dbReference type="Google" id="ProtNLM"/>
    </source>
</evidence>
<dbReference type="InterPro" id="IPR001128">
    <property type="entry name" value="Cyt_P450"/>
</dbReference>
<keyword evidence="5" id="KW-0408">Iron</keyword>
<proteinExistence type="inferred from homology"/>
<dbReference type="Gene3D" id="1.10.630.10">
    <property type="entry name" value="Cytochrome P450"/>
    <property type="match status" value="1"/>
</dbReference>
<dbReference type="Proteomes" id="UP001600888">
    <property type="component" value="Unassembled WGS sequence"/>
</dbReference>
<keyword evidence="3" id="KW-0349">Heme</keyword>
<reference evidence="7 8" key="1">
    <citation type="submission" date="2024-03" db="EMBL/GenBank/DDBJ databases">
        <title>A high-quality draft genome sequence of Diaporthe vaccinii, a causative agent of upright dieback and viscid rot disease in cranberry plants.</title>
        <authorList>
            <person name="Sarrasin M."/>
            <person name="Lang B.F."/>
            <person name="Burger G."/>
        </authorList>
    </citation>
    <scope>NUCLEOTIDE SEQUENCE [LARGE SCALE GENOMIC DNA]</scope>
    <source>
        <strain evidence="7 8">IS7</strain>
    </source>
</reference>
<protein>
    <recommendedName>
        <fullName evidence="9">Cytochrome P450</fullName>
    </recommendedName>
</protein>
<dbReference type="SUPFAM" id="SSF48264">
    <property type="entry name" value="Cytochrome P450"/>
    <property type="match status" value="1"/>
</dbReference>
<evidence type="ECO:0000313" key="8">
    <source>
        <dbReference type="Proteomes" id="UP001600888"/>
    </source>
</evidence>
<keyword evidence="6" id="KW-0812">Transmembrane</keyword>
<evidence type="ECO:0000256" key="1">
    <source>
        <dbReference type="ARBA" id="ARBA00001971"/>
    </source>
</evidence>
<evidence type="ECO:0000256" key="4">
    <source>
        <dbReference type="ARBA" id="ARBA00022723"/>
    </source>
</evidence>
<dbReference type="PANTHER" id="PTHR24305">
    <property type="entry name" value="CYTOCHROME P450"/>
    <property type="match status" value="1"/>
</dbReference>
<evidence type="ECO:0000256" key="6">
    <source>
        <dbReference type="SAM" id="Phobius"/>
    </source>
</evidence>
<keyword evidence="8" id="KW-1185">Reference proteome</keyword>
<accession>A0ABR4E7Y2</accession>
<dbReference type="InterPro" id="IPR036396">
    <property type="entry name" value="Cyt_P450_sf"/>
</dbReference>
<comment type="similarity">
    <text evidence="2">Belongs to the cytochrome P450 family.</text>
</comment>
<sequence length="539" mass="61091">MDAKTDHLEIGTGLLIKKPVPTLGFFLVALPIFVFLTWCLLSNLGSSIRQYPGPWLAQYTNLWRLLLVRRGDYHLPGGGGVFEAIVHIQIKKLHEKYGPILRIGPNTLDLDMPELAKVLYSTDGKWRKTEFYHNNSTVINGRITYHLFSTTDQEEHARMKRPIGKYYSQVSVLTMEPLMDTVTGDFCDHLETRFMNSKQNQECDLGQWIGFCKQLKLTVVKYEYCTDQVYVTTDSWDMNGAASFSERFGYMDTGRDHDKTIEIADRALDYFAAVGQMPFLDFLMDKNPVMRIGPPNLGNITRIAVEHLIARSSGKDANFNQKVPDFLQHFLNAKNTHPDLVDDGIIVGYLLVNLLAGADTTVYKKLEAEIVTADLGKIAPYNAARALPSVAREAMRMHPGVCILLERYVPSSGLTLPDGSFVPPNIAVGINPYVAGRNKSIWGEDADEFRPERWLRRPAESDEDFQKRLRLFNACDLTFGGGSRVRIGRNLANMEVYKIVATLAGRYEIQLVDPRREWEVTGSWFPRQKGLVCTLRKRV</sequence>